<dbReference type="SUPFAM" id="SSF103473">
    <property type="entry name" value="MFS general substrate transporter"/>
    <property type="match status" value="1"/>
</dbReference>
<evidence type="ECO:0000313" key="8">
    <source>
        <dbReference type="Proteomes" id="UP000092666"/>
    </source>
</evidence>
<feature type="transmembrane region" description="Helical" evidence="6">
    <location>
        <begin position="402"/>
        <end position="428"/>
    </location>
</feature>
<evidence type="ECO:0000256" key="2">
    <source>
        <dbReference type="ARBA" id="ARBA00022692"/>
    </source>
</evidence>
<dbReference type="AlphaFoldDB" id="A0A1B9GTC9"/>
<protein>
    <recommendedName>
        <fullName evidence="9">Major facilitator superfamily (MFS) profile domain-containing protein</fullName>
    </recommendedName>
</protein>
<dbReference type="PANTHER" id="PTHR23502:SF134">
    <property type="entry name" value="MAJOR FACILITATOR SUPERFAMILY (MFS) PROFILE DOMAIN-CONTAINING PROTEIN-RELATED"/>
    <property type="match status" value="1"/>
</dbReference>
<dbReference type="GO" id="GO:0022857">
    <property type="term" value="F:transmembrane transporter activity"/>
    <property type="evidence" value="ECO:0007669"/>
    <property type="project" value="InterPro"/>
</dbReference>
<dbReference type="OrthoDB" id="5376138at2759"/>
<evidence type="ECO:0000313" key="7">
    <source>
        <dbReference type="EMBL" id="OCF34125.1"/>
    </source>
</evidence>
<feature type="transmembrane region" description="Helical" evidence="6">
    <location>
        <begin position="296"/>
        <end position="317"/>
    </location>
</feature>
<sequence>MAKEDNEDSSSSLHSSTSTAAEMSYEKQTPGDWPLEAPYRSKYMDVDSPTGSESERHDSFPTLGPTISRPGPSRPRPHRFHTGAGSSELQTGEKLTRVTSSLSRMSSRQATEMEADLRRHISEHGKVRHSGELLEGNVIVDLGNGEEEVIIVDWAPDDPDNPFNWSNWRKYSILLVAVFITFACTVSISSTSILATWGTEYFGVGRNTFLLQLTLPLVSIAFAPLLLAPLSEVFGRNMIYQVTSIINAILFIPQVWSKNHDGVLVCRWFQGIAQSVGNSMVGGTVADMFLPAGRGVAMGVFTLMIFLGQGVGIPAMAWSGQELGMKWTYGIQAIAAVVSIGLNLLFLRETRSDVLLSRRAKKLTAKTGKKHLCAADLQKKSIASILSVSLIRPLQFLFTEPIVTALSLWIGFAWACVFLGGSSIILIFESYGFDAAQAGTFELTLAIGAFLGFASQQHQEYLYGRAARKNNGRAPPEARLYWAAYGGLMFPLGLYVSAWTGQPEVCHWAVPAVALCFSYWGVYCMYCGVFTYLADAYETYSSSAQASHSFARNILGAVFPLFARSMYIKMGYPEASTLVASLALALAAAPIALLFYGKSLRKRSKITSALCKDE</sequence>
<feature type="transmembrane region" description="Helical" evidence="6">
    <location>
        <begin position="173"/>
        <end position="197"/>
    </location>
</feature>
<dbReference type="Proteomes" id="UP000092666">
    <property type="component" value="Unassembled WGS sequence"/>
</dbReference>
<feature type="transmembrane region" description="Helical" evidence="6">
    <location>
        <begin position="209"/>
        <end position="227"/>
    </location>
</feature>
<dbReference type="Gene3D" id="1.20.1250.20">
    <property type="entry name" value="MFS general substrate transporter like domains"/>
    <property type="match status" value="1"/>
</dbReference>
<evidence type="ECO:0000256" key="4">
    <source>
        <dbReference type="ARBA" id="ARBA00023136"/>
    </source>
</evidence>
<evidence type="ECO:0000256" key="6">
    <source>
        <dbReference type="SAM" id="Phobius"/>
    </source>
</evidence>
<gene>
    <name evidence="7" type="ORF">I316_04074</name>
</gene>
<evidence type="ECO:0000256" key="3">
    <source>
        <dbReference type="ARBA" id="ARBA00022989"/>
    </source>
</evidence>
<dbReference type="EMBL" id="KI669501">
    <property type="protein sequence ID" value="OCF34125.1"/>
    <property type="molecule type" value="Genomic_DNA"/>
</dbReference>
<keyword evidence="4 6" id="KW-0472">Membrane</keyword>
<feature type="compositionally biased region" description="Low complexity" evidence="5">
    <location>
        <begin position="9"/>
        <end position="19"/>
    </location>
</feature>
<comment type="subcellular location">
    <subcellularLocation>
        <location evidence="1">Membrane</location>
        <topology evidence="1">Multi-pass membrane protein</topology>
    </subcellularLocation>
</comment>
<evidence type="ECO:0000256" key="5">
    <source>
        <dbReference type="SAM" id="MobiDB-lite"/>
    </source>
</evidence>
<evidence type="ECO:0008006" key="9">
    <source>
        <dbReference type="Google" id="ProtNLM"/>
    </source>
</evidence>
<feature type="transmembrane region" description="Helical" evidence="6">
    <location>
        <begin position="508"/>
        <end position="533"/>
    </location>
</feature>
<organism evidence="7 8">
    <name type="scientific">Kwoniella heveanensis BCC8398</name>
    <dbReference type="NCBI Taxonomy" id="1296120"/>
    <lineage>
        <taxon>Eukaryota</taxon>
        <taxon>Fungi</taxon>
        <taxon>Dikarya</taxon>
        <taxon>Basidiomycota</taxon>
        <taxon>Agaricomycotina</taxon>
        <taxon>Tremellomycetes</taxon>
        <taxon>Tremellales</taxon>
        <taxon>Cryptococcaceae</taxon>
        <taxon>Kwoniella</taxon>
    </lineage>
</organism>
<feature type="transmembrane region" description="Helical" evidence="6">
    <location>
        <begin position="554"/>
        <end position="572"/>
    </location>
</feature>
<dbReference type="STRING" id="1296120.A0A1B9GTC9"/>
<keyword evidence="3 6" id="KW-1133">Transmembrane helix</keyword>
<feature type="transmembrane region" description="Helical" evidence="6">
    <location>
        <begin position="440"/>
        <end position="457"/>
    </location>
</feature>
<feature type="transmembrane region" description="Helical" evidence="6">
    <location>
        <begin position="329"/>
        <end position="347"/>
    </location>
</feature>
<accession>A0A1B9GTC9</accession>
<keyword evidence="2 6" id="KW-0812">Transmembrane</keyword>
<feature type="transmembrane region" description="Helical" evidence="6">
    <location>
        <begin position="478"/>
        <end position="496"/>
    </location>
</feature>
<feature type="compositionally biased region" description="Polar residues" evidence="5">
    <location>
        <begin position="97"/>
        <end position="108"/>
    </location>
</feature>
<reference evidence="7 8" key="1">
    <citation type="submission" date="2013-07" db="EMBL/GenBank/DDBJ databases">
        <title>The Genome Sequence of Cryptococcus heveanensis BCC8398.</title>
        <authorList>
            <consortium name="The Broad Institute Genome Sequencing Platform"/>
            <person name="Cuomo C."/>
            <person name="Litvintseva A."/>
            <person name="Chen Y."/>
            <person name="Heitman J."/>
            <person name="Sun S."/>
            <person name="Springer D."/>
            <person name="Dromer F."/>
            <person name="Young S.K."/>
            <person name="Zeng Q."/>
            <person name="Gargeya S."/>
            <person name="Fitzgerald M."/>
            <person name="Abouelleil A."/>
            <person name="Alvarado L."/>
            <person name="Berlin A.M."/>
            <person name="Chapman S.B."/>
            <person name="Dewar J."/>
            <person name="Goldberg J."/>
            <person name="Griggs A."/>
            <person name="Gujja S."/>
            <person name="Hansen M."/>
            <person name="Howarth C."/>
            <person name="Imamovic A."/>
            <person name="Larimer J."/>
            <person name="McCowan C."/>
            <person name="Murphy C."/>
            <person name="Pearson M."/>
            <person name="Priest M."/>
            <person name="Roberts A."/>
            <person name="Saif S."/>
            <person name="Shea T."/>
            <person name="Sykes S."/>
            <person name="Wortman J."/>
            <person name="Nusbaum C."/>
            <person name="Birren B."/>
        </authorList>
    </citation>
    <scope>NUCLEOTIDE SEQUENCE [LARGE SCALE GENOMIC DNA]</scope>
    <source>
        <strain evidence="7 8">BCC8398</strain>
    </source>
</reference>
<feature type="transmembrane region" description="Helical" evidence="6">
    <location>
        <begin position="578"/>
        <end position="596"/>
    </location>
</feature>
<name>A0A1B9GTC9_9TREE</name>
<reference evidence="8" key="2">
    <citation type="submission" date="2013-12" db="EMBL/GenBank/DDBJ databases">
        <title>Evolution of pathogenesis and genome organization in the Tremellales.</title>
        <authorList>
            <person name="Cuomo C."/>
            <person name="Litvintseva A."/>
            <person name="Heitman J."/>
            <person name="Chen Y."/>
            <person name="Sun S."/>
            <person name="Springer D."/>
            <person name="Dromer F."/>
            <person name="Young S."/>
            <person name="Zeng Q."/>
            <person name="Chapman S."/>
            <person name="Gujja S."/>
            <person name="Saif S."/>
            <person name="Birren B."/>
        </authorList>
    </citation>
    <scope>NUCLEOTIDE SEQUENCE [LARGE SCALE GENOMIC DNA]</scope>
    <source>
        <strain evidence="8">BCC8398</strain>
    </source>
</reference>
<feature type="region of interest" description="Disordered" evidence="5">
    <location>
        <begin position="1"/>
        <end position="108"/>
    </location>
</feature>
<dbReference type="GO" id="GO:0005886">
    <property type="term" value="C:plasma membrane"/>
    <property type="evidence" value="ECO:0007669"/>
    <property type="project" value="TreeGrafter"/>
</dbReference>
<dbReference type="InterPro" id="IPR036259">
    <property type="entry name" value="MFS_trans_sf"/>
</dbReference>
<dbReference type="InterPro" id="IPR011701">
    <property type="entry name" value="MFS"/>
</dbReference>
<dbReference type="Pfam" id="PF07690">
    <property type="entry name" value="MFS_1"/>
    <property type="match status" value="1"/>
</dbReference>
<keyword evidence="8" id="KW-1185">Reference proteome</keyword>
<proteinExistence type="predicted"/>
<evidence type="ECO:0000256" key="1">
    <source>
        <dbReference type="ARBA" id="ARBA00004141"/>
    </source>
</evidence>
<dbReference type="PANTHER" id="PTHR23502">
    <property type="entry name" value="MAJOR FACILITATOR SUPERFAMILY"/>
    <property type="match status" value="1"/>
</dbReference>